<dbReference type="NCBIfam" id="TIGR01552">
    <property type="entry name" value="phd_fam"/>
    <property type="match status" value="1"/>
</dbReference>
<comment type="function">
    <text evidence="2">Antitoxin component of a type II toxin-antitoxin (TA) system.</text>
</comment>
<dbReference type="PANTHER" id="PTHR33713">
    <property type="entry name" value="ANTITOXIN YAFN-RELATED"/>
    <property type="match status" value="1"/>
</dbReference>
<accession>A0A4T0UK11</accession>
<protein>
    <recommendedName>
        <fullName evidence="2">Antitoxin</fullName>
    </recommendedName>
</protein>
<sequence>MDAVTYSYTRQHLAELMRQVNDDRAPVIVTSQRGKPVVIMSLDDYNALEETAYLTRSPENARRLDAAVRNLRTGQTVPRELAEDSDADPV</sequence>
<reference evidence="3 4" key="1">
    <citation type="submission" date="2019-04" db="EMBL/GenBank/DDBJ databases">
        <title>Crenobacter sp. nov.</title>
        <authorList>
            <person name="Shi S."/>
        </authorList>
    </citation>
    <scope>NUCLEOTIDE SEQUENCE [LARGE SCALE GENOMIC DNA]</scope>
    <source>
        <strain evidence="3 4">GY 70310</strain>
    </source>
</reference>
<dbReference type="Pfam" id="PF02604">
    <property type="entry name" value="PhdYeFM_antitox"/>
    <property type="match status" value="1"/>
</dbReference>
<dbReference type="PANTHER" id="PTHR33713:SF6">
    <property type="entry name" value="ANTITOXIN YEFM"/>
    <property type="match status" value="1"/>
</dbReference>
<proteinExistence type="inferred from homology"/>
<evidence type="ECO:0000256" key="2">
    <source>
        <dbReference type="RuleBase" id="RU362080"/>
    </source>
</evidence>
<evidence type="ECO:0000313" key="4">
    <source>
        <dbReference type="Proteomes" id="UP000308891"/>
    </source>
</evidence>
<dbReference type="Gene3D" id="6.10.250.330">
    <property type="match status" value="1"/>
</dbReference>
<name>A0A4T0UK11_9NEIS</name>
<gene>
    <name evidence="3" type="ORF">E5K04_14540</name>
</gene>
<dbReference type="OrthoDB" id="9802003at2"/>
<dbReference type="InterPro" id="IPR036165">
    <property type="entry name" value="YefM-like_sf"/>
</dbReference>
<dbReference type="InterPro" id="IPR051405">
    <property type="entry name" value="phD/YefM_antitoxin"/>
</dbReference>
<dbReference type="Gene3D" id="3.40.1620.10">
    <property type="entry name" value="YefM-like domain"/>
    <property type="match status" value="1"/>
</dbReference>
<dbReference type="Proteomes" id="UP000308891">
    <property type="component" value="Unassembled WGS sequence"/>
</dbReference>
<evidence type="ECO:0000313" key="3">
    <source>
        <dbReference type="EMBL" id="TIC78974.1"/>
    </source>
</evidence>
<dbReference type="AlphaFoldDB" id="A0A4T0UK11"/>
<dbReference type="SUPFAM" id="SSF143120">
    <property type="entry name" value="YefM-like"/>
    <property type="match status" value="1"/>
</dbReference>
<dbReference type="InterPro" id="IPR006442">
    <property type="entry name" value="Antitoxin_Phd/YefM"/>
</dbReference>
<comment type="caution">
    <text evidence="3">The sequence shown here is derived from an EMBL/GenBank/DDBJ whole genome shotgun (WGS) entry which is preliminary data.</text>
</comment>
<comment type="similarity">
    <text evidence="1 2">Belongs to the phD/YefM antitoxin family.</text>
</comment>
<organism evidence="3 4">
    <name type="scientific">Crenobacter intestini</name>
    <dbReference type="NCBI Taxonomy" id="2563443"/>
    <lineage>
        <taxon>Bacteria</taxon>
        <taxon>Pseudomonadati</taxon>
        <taxon>Pseudomonadota</taxon>
        <taxon>Betaproteobacteria</taxon>
        <taxon>Neisseriales</taxon>
        <taxon>Neisseriaceae</taxon>
        <taxon>Crenobacter</taxon>
    </lineage>
</organism>
<keyword evidence="4" id="KW-1185">Reference proteome</keyword>
<evidence type="ECO:0000256" key="1">
    <source>
        <dbReference type="ARBA" id="ARBA00009981"/>
    </source>
</evidence>
<dbReference type="EMBL" id="STGJ01000020">
    <property type="protein sequence ID" value="TIC78974.1"/>
    <property type="molecule type" value="Genomic_DNA"/>
</dbReference>
<dbReference type="RefSeq" id="WP_136555427.1">
    <property type="nucleotide sequence ID" value="NZ_STGJ01000020.1"/>
</dbReference>